<comment type="caution">
    <text evidence="1">The sequence shown here is derived from an EMBL/GenBank/DDBJ whole genome shotgun (WGS) entry which is preliminary data.</text>
</comment>
<evidence type="ECO:0000313" key="1">
    <source>
        <dbReference type="EMBL" id="GHB30785.1"/>
    </source>
</evidence>
<name>A0ABQ3EB33_9GAMM</name>
<protein>
    <submittedName>
        <fullName evidence="1">Uncharacterized protein</fullName>
    </submittedName>
</protein>
<dbReference type="Proteomes" id="UP000646745">
    <property type="component" value="Unassembled WGS sequence"/>
</dbReference>
<organism evidence="1 2">
    <name type="scientific">Salinicola rhizosphaerae</name>
    <dbReference type="NCBI Taxonomy" id="1443141"/>
    <lineage>
        <taxon>Bacteria</taxon>
        <taxon>Pseudomonadati</taxon>
        <taxon>Pseudomonadota</taxon>
        <taxon>Gammaproteobacteria</taxon>
        <taxon>Oceanospirillales</taxon>
        <taxon>Halomonadaceae</taxon>
        <taxon>Salinicola</taxon>
    </lineage>
</organism>
<dbReference type="EMBL" id="BMZI01000007">
    <property type="protein sequence ID" value="GHB30785.1"/>
    <property type="molecule type" value="Genomic_DNA"/>
</dbReference>
<sequence>MPYVTVEAEVELSDFDTEDLVRELTSRGKEAEGAGQQANLIESTWDPIEGKSFSQLLDAVYEARILGKDARALELIDRLIYSASGQIV</sequence>
<reference evidence="2" key="1">
    <citation type="journal article" date="2019" name="Int. J. Syst. Evol. Microbiol.">
        <title>The Global Catalogue of Microorganisms (GCM) 10K type strain sequencing project: providing services to taxonomists for standard genome sequencing and annotation.</title>
        <authorList>
            <consortium name="The Broad Institute Genomics Platform"/>
            <consortium name="The Broad Institute Genome Sequencing Center for Infectious Disease"/>
            <person name="Wu L."/>
            <person name="Ma J."/>
        </authorList>
    </citation>
    <scope>NUCLEOTIDE SEQUENCE [LARGE SCALE GENOMIC DNA]</scope>
    <source>
        <strain evidence="2">KCTC 32998</strain>
    </source>
</reference>
<gene>
    <name evidence="1" type="ORF">GCM10009038_32000</name>
</gene>
<dbReference type="RefSeq" id="WP_189445725.1">
    <property type="nucleotide sequence ID" value="NZ_BMZI01000007.1"/>
</dbReference>
<accession>A0ABQ3EB33</accession>
<evidence type="ECO:0000313" key="2">
    <source>
        <dbReference type="Proteomes" id="UP000646745"/>
    </source>
</evidence>
<keyword evidence="2" id="KW-1185">Reference proteome</keyword>
<proteinExistence type="predicted"/>